<feature type="compositionally biased region" description="Low complexity" evidence="1">
    <location>
        <begin position="34"/>
        <end position="51"/>
    </location>
</feature>
<proteinExistence type="predicted"/>
<name>A0ABR2FVX6_9ROSI</name>
<evidence type="ECO:0000313" key="3">
    <source>
        <dbReference type="Proteomes" id="UP001472677"/>
    </source>
</evidence>
<dbReference type="Proteomes" id="UP001472677">
    <property type="component" value="Unassembled WGS sequence"/>
</dbReference>
<organism evidence="2 3">
    <name type="scientific">Hibiscus sabdariffa</name>
    <name type="common">roselle</name>
    <dbReference type="NCBI Taxonomy" id="183260"/>
    <lineage>
        <taxon>Eukaryota</taxon>
        <taxon>Viridiplantae</taxon>
        <taxon>Streptophyta</taxon>
        <taxon>Embryophyta</taxon>
        <taxon>Tracheophyta</taxon>
        <taxon>Spermatophyta</taxon>
        <taxon>Magnoliopsida</taxon>
        <taxon>eudicotyledons</taxon>
        <taxon>Gunneridae</taxon>
        <taxon>Pentapetalae</taxon>
        <taxon>rosids</taxon>
        <taxon>malvids</taxon>
        <taxon>Malvales</taxon>
        <taxon>Malvaceae</taxon>
        <taxon>Malvoideae</taxon>
        <taxon>Hibiscus</taxon>
    </lineage>
</organism>
<reference evidence="2 3" key="1">
    <citation type="journal article" date="2024" name="G3 (Bethesda)">
        <title>Genome assembly of Hibiscus sabdariffa L. provides insights into metabolisms of medicinal natural products.</title>
        <authorList>
            <person name="Kim T."/>
        </authorList>
    </citation>
    <scope>NUCLEOTIDE SEQUENCE [LARGE SCALE GENOMIC DNA]</scope>
    <source>
        <strain evidence="2">TK-2024</strain>
        <tissue evidence="2">Old leaves</tissue>
    </source>
</reference>
<gene>
    <name evidence="2" type="ORF">V6N12_022578</name>
</gene>
<keyword evidence="3" id="KW-1185">Reference proteome</keyword>
<comment type="caution">
    <text evidence="2">The sequence shown here is derived from an EMBL/GenBank/DDBJ whole genome shotgun (WGS) entry which is preliminary data.</text>
</comment>
<sequence>MGDAAEEPIQRAVETVNDEAVSLNNSGCEDEVTGLEPESNNESSEGNPLGGLFESPAMLAEPVSVLPEPLQTIGEVQQQSGVLGIQSLVQPGGSSMTETQSLEEPVVGEQQQVVNVHPMLTRTLQSKAGG</sequence>
<feature type="region of interest" description="Disordered" evidence="1">
    <location>
        <begin position="1"/>
        <end position="54"/>
    </location>
</feature>
<evidence type="ECO:0000313" key="2">
    <source>
        <dbReference type="EMBL" id="KAK8588121.1"/>
    </source>
</evidence>
<accession>A0ABR2FVX6</accession>
<evidence type="ECO:0000256" key="1">
    <source>
        <dbReference type="SAM" id="MobiDB-lite"/>
    </source>
</evidence>
<dbReference type="EMBL" id="JBBPBM010000004">
    <property type="protein sequence ID" value="KAK8588121.1"/>
    <property type="molecule type" value="Genomic_DNA"/>
</dbReference>
<protein>
    <submittedName>
        <fullName evidence="2">Uncharacterized protein</fullName>
    </submittedName>
</protein>